<gene>
    <name evidence="3" type="ORF">EDC45_0422</name>
</gene>
<evidence type="ECO:0000313" key="3">
    <source>
        <dbReference type="EMBL" id="TDQ59762.1"/>
    </source>
</evidence>
<sequence>MSEQQPSVLRFETAVAAKDYEVACRELLNILGKLDENFGLFNGIDCDYPQQLNGLEKERTIYICTRLANAIGELFADRALSISGSGAKQFFIFQRWLALIFAASPYVNADHILQHYNLNKDKETSHKEFVLEGSKEALIKFCILYFPDSNVNINLEALWNADQVLCASLCFALQSPRFIGTDAAFSKRATVLQWFPQFLESFDSLDALPANILHDVYMHCSYDTAANKHQVKGALNKVVRRHLLNGGWTDRENLYPLGERNNKPVMVVMLEHFHSAHSIYRTHSTSMIAARQHFYLIGLGSDAVDEAGR</sequence>
<comment type="caution">
    <text evidence="3">The sequence shown here is derived from an EMBL/GenBank/DDBJ whole genome shotgun (WGS) entry which is preliminary data.</text>
</comment>
<proteinExistence type="predicted"/>
<dbReference type="Pfam" id="PF18254">
    <property type="entry name" value="HMw1_D2"/>
    <property type="match status" value="1"/>
</dbReference>
<name>A0A4R6VFW4_9PAST</name>
<dbReference type="EMBL" id="SNYQ01000001">
    <property type="protein sequence ID" value="TDQ59762.1"/>
    <property type="molecule type" value="Genomic_DNA"/>
</dbReference>
<dbReference type="AlphaFoldDB" id="A0A4R6VFW4"/>
<evidence type="ECO:0000259" key="2">
    <source>
        <dbReference type="Pfam" id="PF18254"/>
    </source>
</evidence>
<dbReference type="InterPro" id="IPR040542">
    <property type="entry name" value="HMW1_D2"/>
</dbReference>
<dbReference type="InterPro" id="IPR041109">
    <property type="entry name" value="HMW1C_N"/>
</dbReference>
<accession>A0A4R6VFW4</accession>
<evidence type="ECO:0000313" key="4">
    <source>
        <dbReference type="Proteomes" id="UP000295657"/>
    </source>
</evidence>
<protein>
    <submittedName>
        <fullName evidence="3">Uncharacterized protein</fullName>
    </submittedName>
</protein>
<reference evidence="3 4" key="1">
    <citation type="submission" date="2019-03" db="EMBL/GenBank/DDBJ databases">
        <title>Genomic Encyclopedia of Type Strains, Phase IV (KMG-IV): sequencing the most valuable type-strain genomes for metagenomic binning, comparative biology and taxonomic classification.</title>
        <authorList>
            <person name="Goeker M."/>
        </authorList>
    </citation>
    <scope>NUCLEOTIDE SEQUENCE [LARGE SCALE GENOMIC DNA]</scope>
    <source>
        <strain evidence="3 4">DSM 28403</strain>
    </source>
</reference>
<keyword evidence="4" id="KW-1185">Reference proteome</keyword>
<dbReference type="Proteomes" id="UP000295657">
    <property type="component" value="Unassembled WGS sequence"/>
</dbReference>
<feature type="domain" description="HMW1" evidence="2">
    <location>
        <begin position="157"/>
        <end position="243"/>
    </location>
</feature>
<feature type="domain" description="HMW1C N-terminal" evidence="1">
    <location>
        <begin position="9"/>
        <end position="144"/>
    </location>
</feature>
<dbReference type="Gene3D" id="3.40.50.11380">
    <property type="match status" value="1"/>
</dbReference>
<evidence type="ECO:0000259" key="1">
    <source>
        <dbReference type="Pfam" id="PF18071"/>
    </source>
</evidence>
<organism evidence="3 4">
    <name type="scientific">Mesocricetibacter intestinalis</name>
    <dbReference type="NCBI Taxonomy" id="1521930"/>
    <lineage>
        <taxon>Bacteria</taxon>
        <taxon>Pseudomonadati</taxon>
        <taxon>Pseudomonadota</taxon>
        <taxon>Gammaproteobacteria</taxon>
        <taxon>Pasteurellales</taxon>
        <taxon>Pasteurellaceae</taxon>
        <taxon>Mesocricetibacter</taxon>
    </lineage>
</organism>
<dbReference type="Pfam" id="PF18071">
    <property type="entry name" value="HMW1C_N"/>
    <property type="match status" value="1"/>
</dbReference>